<evidence type="ECO:0000313" key="2">
    <source>
        <dbReference type="EMBL" id="GFT69800.1"/>
    </source>
</evidence>
<reference evidence="2" key="1">
    <citation type="submission" date="2020-08" db="EMBL/GenBank/DDBJ databases">
        <title>Multicomponent nature underlies the extraordinary mechanical properties of spider dragline silk.</title>
        <authorList>
            <person name="Kono N."/>
            <person name="Nakamura H."/>
            <person name="Mori M."/>
            <person name="Yoshida Y."/>
            <person name="Ohtoshi R."/>
            <person name="Malay A.D."/>
            <person name="Moran D.A.P."/>
            <person name="Tomita M."/>
            <person name="Numata K."/>
            <person name="Arakawa K."/>
        </authorList>
    </citation>
    <scope>NUCLEOTIDE SEQUENCE</scope>
</reference>
<feature type="non-terminal residue" evidence="2">
    <location>
        <position position="1"/>
    </location>
</feature>
<proteinExistence type="predicted"/>
<dbReference type="AlphaFoldDB" id="A0A8X6U302"/>
<organism evidence="2 3">
    <name type="scientific">Nephila pilipes</name>
    <name type="common">Giant wood spider</name>
    <name type="synonym">Nephila maculata</name>
    <dbReference type="NCBI Taxonomy" id="299642"/>
    <lineage>
        <taxon>Eukaryota</taxon>
        <taxon>Metazoa</taxon>
        <taxon>Ecdysozoa</taxon>
        <taxon>Arthropoda</taxon>
        <taxon>Chelicerata</taxon>
        <taxon>Arachnida</taxon>
        <taxon>Araneae</taxon>
        <taxon>Araneomorphae</taxon>
        <taxon>Entelegynae</taxon>
        <taxon>Araneoidea</taxon>
        <taxon>Nephilidae</taxon>
        <taxon>Nephila</taxon>
    </lineage>
</organism>
<name>A0A8X6U302_NEPPI</name>
<evidence type="ECO:0000313" key="1">
    <source>
        <dbReference type="EMBL" id="GFT55140.1"/>
    </source>
</evidence>
<dbReference type="EMBL" id="BMAW01017681">
    <property type="protein sequence ID" value="GFT55140.1"/>
    <property type="molecule type" value="Genomic_DNA"/>
</dbReference>
<protein>
    <submittedName>
        <fullName evidence="2">Uncharacterized protein</fullName>
    </submittedName>
</protein>
<accession>A0A8X6U302</accession>
<keyword evidence="3" id="KW-1185">Reference proteome</keyword>
<gene>
    <name evidence="2" type="ORF">NPIL_501331</name>
    <name evidence="1" type="ORF">NPIL_52761</name>
</gene>
<dbReference type="EMBL" id="BMAW01020747">
    <property type="protein sequence ID" value="GFT69800.1"/>
    <property type="molecule type" value="Genomic_DNA"/>
</dbReference>
<evidence type="ECO:0000313" key="3">
    <source>
        <dbReference type="Proteomes" id="UP000887013"/>
    </source>
</evidence>
<dbReference type="Proteomes" id="UP000887013">
    <property type="component" value="Unassembled WGS sequence"/>
</dbReference>
<comment type="caution">
    <text evidence="2">The sequence shown here is derived from an EMBL/GenBank/DDBJ whole genome shotgun (WGS) entry which is preliminary data.</text>
</comment>
<sequence>NLGSSLSKIMSQETLQSSFFSNFGQLENEDISLQMWDIQVTL</sequence>